<evidence type="ECO:0000313" key="2">
    <source>
        <dbReference type="EMBL" id="RED75727.1"/>
    </source>
</evidence>
<dbReference type="CDD" id="cd05013">
    <property type="entry name" value="SIS_RpiR"/>
    <property type="match status" value="1"/>
</dbReference>
<dbReference type="InterPro" id="IPR035472">
    <property type="entry name" value="RpiR-like_SIS"/>
</dbReference>
<protein>
    <submittedName>
        <fullName evidence="2">Putative phosphosugar-binding protein</fullName>
    </submittedName>
</protein>
<name>A0A3D9JQB1_9BACL</name>
<dbReference type="PANTHER" id="PTHR30390:SF7">
    <property type="entry name" value="PHOSPHOHEPTOSE ISOMERASE"/>
    <property type="match status" value="1"/>
</dbReference>
<proteinExistence type="predicted"/>
<dbReference type="InterPro" id="IPR050099">
    <property type="entry name" value="SIS_GmhA/DiaA_subfam"/>
</dbReference>
<dbReference type="RefSeq" id="WP_116062045.1">
    <property type="nucleotide sequence ID" value="NZ_QRDZ01000014.1"/>
</dbReference>
<comment type="caution">
    <text evidence="2">The sequence shown here is derived from an EMBL/GenBank/DDBJ whole genome shotgun (WGS) entry which is preliminary data.</text>
</comment>
<organism evidence="2 3">
    <name type="scientific">Cohnella phaseoli</name>
    <dbReference type="NCBI Taxonomy" id="456490"/>
    <lineage>
        <taxon>Bacteria</taxon>
        <taxon>Bacillati</taxon>
        <taxon>Bacillota</taxon>
        <taxon>Bacilli</taxon>
        <taxon>Bacillales</taxon>
        <taxon>Paenibacillaceae</taxon>
        <taxon>Cohnella</taxon>
    </lineage>
</organism>
<gene>
    <name evidence="2" type="ORF">DFP98_11488</name>
</gene>
<dbReference type="AlphaFoldDB" id="A0A3D9JQB1"/>
<evidence type="ECO:0000313" key="3">
    <source>
        <dbReference type="Proteomes" id="UP000256977"/>
    </source>
</evidence>
<keyword evidence="3" id="KW-1185">Reference proteome</keyword>
<dbReference type="InterPro" id="IPR046348">
    <property type="entry name" value="SIS_dom_sf"/>
</dbReference>
<dbReference type="SUPFAM" id="SSF53697">
    <property type="entry name" value="SIS domain"/>
    <property type="match status" value="1"/>
</dbReference>
<evidence type="ECO:0000259" key="1">
    <source>
        <dbReference type="PROSITE" id="PS51464"/>
    </source>
</evidence>
<dbReference type="PROSITE" id="PS51464">
    <property type="entry name" value="SIS"/>
    <property type="match status" value="1"/>
</dbReference>
<dbReference type="EMBL" id="QRDZ01000014">
    <property type="protein sequence ID" value="RED75727.1"/>
    <property type="molecule type" value="Genomic_DNA"/>
</dbReference>
<dbReference type="Pfam" id="PF13580">
    <property type="entry name" value="SIS_2"/>
    <property type="match status" value="1"/>
</dbReference>
<dbReference type="PANTHER" id="PTHR30390">
    <property type="entry name" value="SEDOHEPTULOSE 7-PHOSPHATE ISOMERASE / DNAA INITIATOR-ASSOCIATING FACTOR FOR REPLICATION INITIATION"/>
    <property type="match status" value="1"/>
</dbReference>
<dbReference type="OrthoDB" id="9805185at2"/>
<dbReference type="GO" id="GO:1901135">
    <property type="term" value="P:carbohydrate derivative metabolic process"/>
    <property type="evidence" value="ECO:0007669"/>
    <property type="project" value="InterPro"/>
</dbReference>
<dbReference type="Gene3D" id="3.40.50.10490">
    <property type="entry name" value="Glucose-6-phosphate isomerase like protein, domain 1"/>
    <property type="match status" value="1"/>
</dbReference>
<dbReference type="InterPro" id="IPR001347">
    <property type="entry name" value="SIS_dom"/>
</dbReference>
<accession>A0A3D9JQB1</accession>
<dbReference type="GO" id="GO:0097367">
    <property type="term" value="F:carbohydrate derivative binding"/>
    <property type="evidence" value="ECO:0007669"/>
    <property type="project" value="InterPro"/>
</dbReference>
<sequence length="244" mass="26138">MTLMERYFDRMVELIASIRTTQHDRIEEAAERVADSIAGGGVLHVFGSGHSHMIAEDAFNRAGGLACVNAMLEDSLMELNVGRATLLERLPGYAEVLLTGYDLKPGETIVVVSNSGINAVPVEVAEACKKKGLHVVAITSMRHSTTTASRSPSAKKLYEIADIVLDNGGEPGDALLEYDGSGRKTGPSSTIGGILLIQALIVSVIDKLVARGIEPPVLVSANRDGGDRHNEALLARYRSRIRYS</sequence>
<feature type="domain" description="SIS" evidence="1">
    <location>
        <begin position="33"/>
        <end position="218"/>
    </location>
</feature>
<dbReference type="Proteomes" id="UP000256977">
    <property type="component" value="Unassembled WGS sequence"/>
</dbReference>
<reference evidence="2 3" key="1">
    <citation type="submission" date="2018-07" db="EMBL/GenBank/DDBJ databases">
        <title>Genomic Encyclopedia of Type Strains, Phase III (KMG-III): the genomes of soil and plant-associated and newly described type strains.</title>
        <authorList>
            <person name="Whitman W."/>
        </authorList>
    </citation>
    <scope>NUCLEOTIDE SEQUENCE [LARGE SCALE GENOMIC DNA]</scope>
    <source>
        <strain evidence="2 3">CECT 7287</strain>
    </source>
</reference>
<dbReference type="NCBIfam" id="NF002805">
    <property type="entry name" value="PRK02947.1"/>
    <property type="match status" value="1"/>
</dbReference>